<dbReference type="GO" id="GO:0006357">
    <property type="term" value="P:regulation of transcription by RNA polymerase II"/>
    <property type="evidence" value="ECO:0007669"/>
    <property type="project" value="InterPro"/>
</dbReference>
<name>A0A3L6RPF4_PANMI</name>
<dbReference type="Gene3D" id="1.10.287.3490">
    <property type="match status" value="1"/>
</dbReference>
<keyword evidence="3 4" id="KW-0539">Nucleus</keyword>
<evidence type="ECO:0000313" key="6">
    <source>
        <dbReference type="Proteomes" id="UP000275267"/>
    </source>
</evidence>
<gene>
    <name evidence="4" type="primary">MED11</name>
    <name evidence="5" type="ORF">C2845_PM11G00480</name>
</gene>
<comment type="subcellular location">
    <subcellularLocation>
        <location evidence="1 4">Nucleus</location>
    </subcellularLocation>
</comment>
<reference evidence="6" key="1">
    <citation type="journal article" date="2019" name="Nat. Commun.">
        <title>The genome of broomcorn millet.</title>
        <authorList>
            <person name="Zou C."/>
            <person name="Miki D."/>
            <person name="Li D."/>
            <person name="Tang Q."/>
            <person name="Xiao L."/>
            <person name="Rajput S."/>
            <person name="Deng P."/>
            <person name="Jia W."/>
            <person name="Huang R."/>
            <person name="Zhang M."/>
            <person name="Sun Y."/>
            <person name="Hu J."/>
            <person name="Fu X."/>
            <person name="Schnable P.S."/>
            <person name="Li F."/>
            <person name="Zhang H."/>
            <person name="Feng B."/>
            <person name="Zhu X."/>
            <person name="Liu R."/>
            <person name="Schnable J.C."/>
            <person name="Zhu J.-K."/>
            <person name="Zhang H."/>
        </authorList>
    </citation>
    <scope>NUCLEOTIDE SEQUENCE [LARGE SCALE GENOMIC DNA]</scope>
</reference>
<evidence type="ECO:0000256" key="1">
    <source>
        <dbReference type="ARBA" id="ARBA00004123"/>
    </source>
</evidence>
<dbReference type="OrthoDB" id="5418434at2759"/>
<evidence type="ECO:0000256" key="2">
    <source>
        <dbReference type="ARBA" id="ARBA00008186"/>
    </source>
</evidence>
<keyword evidence="4" id="KW-0805">Transcription regulation</keyword>
<comment type="function">
    <text evidence="4">Component of the Mediator complex, a coactivator involved in the regulated transcription of nearly all RNA polymerase II-dependent genes. Mediator functions as a bridge to convey information from gene-specific regulatory proteins to the basal RNA polymerase II transcription machinery. Mediator is recruited to promoters by direct interactions with regulatory proteins and serves as a scaffold for the assembly of a functional pre-initiation complex with RNA polymerase II and the general transcription factors.</text>
</comment>
<evidence type="ECO:0000256" key="4">
    <source>
        <dbReference type="RuleBase" id="RU364147"/>
    </source>
</evidence>
<keyword evidence="4" id="KW-0804">Transcription</keyword>
<accession>A0A3L6RPF4</accession>
<dbReference type="InterPro" id="IPR019404">
    <property type="entry name" value="Mediator_Med11"/>
</dbReference>
<dbReference type="GO" id="GO:0016592">
    <property type="term" value="C:mediator complex"/>
    <property type="evidence" value="ECO:0007669"/>
    <property type="project" value="InterPro"/>
</dbReference>
<evidence type="ECO:0000313" key="5">
    <source>
        <dbReference type="EMBL" id="RLN07579.1"/>
    </source>
</evidence>
<dbReference type="FunFam" id="1.10.287.3490:FF:000002">
    <property type="entry name" value="Mediator of RNA polymerase II transcription subunit 11"/>
    <property type="match status" value="1"/>
</dbReference>
<dbReference type="Proteomes" id="UP000275267">
    <property type="component" value="Unassembled WGS sequence"/>
</dbReference>
<comment type="caution">
    <text evidence="5">The sequence shown here is derived from an EMBL/GenBank/DDBJ whole genome shotgun (WGS) entry which is preliminary data.</text>
</comment>
<dbReference type="PANTHER" id="PTHR22890">
    <property type="entry name" value="MEDIATOR OF RNA POLYMERASE II TRANSCRIPTION SUBUNIT 11"/>
    <property type="match status" value="1"/>
</dbReference>
<organism evidence="5 6">
    <name type="scientific">Panicum miliaceum</name>
    <name type="common">Proso millet</name>
    <name type="synonym">Broomcorn millet</name>
    <dbReference type="NCBI Taxonomy" id="4540"/>
    <lineage>
        <taxon>Eukaryota</taxon>
        <taxon>Viridiplantae</taxon>
        <taxon>Streptophyta</taxon>
        <taxon>Embryophyta</taxon>
        <taxon>Tracheophyta</taxon>
        <taxon>Spermatophyta</taxon>
        <taxon>Magnoliopsida</taxon>
        <taxon>Liliopsida</taxon>
        <taxon>Poales</taxon>
        <taxon>Poaceae</taxon>
        <taxon>PACMAD clade</taxon>
        <taxon>Panicoideae</taxon>
        <taxon>Panicodae</taxon>
        <taxon>Paniceae</taxon>
        <taxon>Panicinae</taxon>
        <taxon>Panicum</taxon>
        <taxon>Panicum sect. Panicum</taxon>
    </lineage>
</organism>
<dbReference type="Pfam" id="PF10280">
    <property type="entry name" value="Med11"/>
    <property type="match status" value="1"/>
</dbReference>
<keyword evidence="6" id="KW-1185">Reference proteome</keyword>
<evidence type="ECO:0000256" key="3">
    <source>
        <dbReference type="ARBA" id="ARBA00023242"/>
    </source>
</evidence>
<keyword evidence="4" id="KW-0010">Activator</keyword>
<proteinExistence type="inferred from homology"/>
<dbReference type="EMBL" id="PQIB02000007">
    <property type="protein sequence ID" value="RLN07579.1"/>
    <property type="molecule type" value="Genomic_DNA"/>
</dbReference>
<dbReference type="AlphaFoldDB" id="A0A3L6RPF4"/>
<dbReference type="GO" id="GO:0003712">
    <property type="term" value="F:transcription coregulator activity"/>
    <property type="evidence" value="ECO:0007669"/>
    <property type="project" value="InterPro"/>
</dbReference>
<comment type="subunit">
    <text evidence="4">Component of the Mediator complex.</text>
</comment>
<dbReference type="STRING" id="4540.A0A3L6RPF4"/>
<comment type="similarity">
    <text evidence="2 4">Belongs to the Mediator complex subunit 11 family.</text>
</comment>
<sequence length="251" mass="27928">MIPQSQSSSLQRLHHVEKRIVRVLELAGAVMEELGNSQGPRTDAVGAHCREFMLAMKDIQTTLREEIKSACEYRPFEKCDYSARIANEICLHSSGTGFVVSAAAVQNSCMLMPSSTGLCLRSIGVNNMPNSRVESPVACEVKECGGHMMLADTLKGTYFWQRGKGPTRWIQKRMGRKAVGTLLLLRELGEGSSGLTQGYGCYAYFDRLTREFCKQLRRMEAQEASELAANLHTCAQVVQHTTDSQRMENRA</sequence>
<protein>
    <recommendedName>
        <fullName evidence="4">Mediator of RNA polymerase II transcription subunit 11</fullName>
    </recommendedName>
    <alternativeName>
        <fullName evidence="4">Mediator complex subunit 11</fullName>
    </alternativeName>
</protein>